<dbReference type="InterPro" id="IPR004220">
    <property type="entry name" value="5-COMe_2-OHmuconate_Isoase"/>
</dbReference>
<keyword evidence="1" id="KW-0413">Isomerase</keyword>
<dbReference type="Pfam" id="PF02962">
    <property type="entry name" value="CHMI"/>
    <property type="match status" value="1"/>
</dbReference>
<dbReference type="Proteomes" id="UP000183400">
    <property type="component" value="Unassembled WGS sequence"/>
</dbReference>
<dbReference type="EMBL" id="FNNP01000001">
    <property type="protein sequence ID" value="SDW15667.1"/>
    <property type="molecule type" value="Genomic_DNA"/>
</dbReference>
<dbReference type="AlphaFoldDB" id="A0A1H2R8D9"/>
<dbReference type="GO" id="GO:0008704">
    <property type="term" value="F:5-carboxymethyl-2-hydroxymuconate delta-isomerase activity"/>
    <property type="evidence" value="ECO:0007669"/>
    <property type="project" value="InterPro"/>
</dbReference>
<evidence type="ECO:0000313" key="1">
    <source>
        <dbReference type="EMBL" id="SDW15667.1"/>
    </source>
</evidence>
<dbReference type="PANTHER" id="PTHR37950">
    <property type="entry name" value="4-HYDROXYPHENYLACETATE CATABOLISM PROTEIN"/>
    <property type="match status" value="1"/>
</dbReference>
<proteinExistence type="predicted"/>
<accession>A0A1H2R8D9</accession>
<gene>
    <name evidence="1" type="ORF">SAMN05444358_10174</name>
</gene>
<dbReference type="SUPFAM" id="SSF55331">
    <property type="entry name" value="Tautomerase/MIF"/>
    <property type="match status" value="1"/>
</dbReference>
<dbReference type="PANTHER" id="PTHR37950:SF1">
    <property type="entry name" value="4-HYDROXYPHENYLACETATE CATABOLISM PROTEIN"/>
    <property type="match status" value="1"/>
</dbReference>
<evidence type="ECO:0000313" key="2">
    <source>
        <dbReference type="Proteomes" id="UP000183400"/>
    </source>
</evidence>
<keyword evidence="2" id="KW-1185">Reference proteome</keyword>
<protein>
    <submittedName>
        <fullName evidence="1">5-carboxymethyl-2-hydroxymuconate isomerase</fullName>
    </submittedName>
</protein>
<dbReference type="Gene3D" id="3.30.429.10">
    <property type="entry name" value="Macrophage Migration Inhibitory Factor"/>
    <property type="match status" value="1"/>
</dbReference>
<sequence>MPHVTLEFSQGLDQAHDFQAICEQLFSVLAKHEEFDASALKIRATPVQYYRIGTDPQTFVHATLLLMQGRDEVTRTQLNTIILDVLSAAMPEVGSITVQEVEMNRASYAKRLSG</sequence>
<name>A0A1H2R8D9_9RHOB</name>
<reference evidence="2" key="1">
    <citation type="submission" date="2016-10" db="EMBL/GenBank/DDBJ databases">
        <authorList>
            <person name="Varghese N."/>
            <person name="Submissions S."/>
        </authorList>
    </citation>
    <scope>NUCLEOTIDE SEQUENCE [LARGE SCALE GENOMIC DNA]</scope>
    <source>
        <strain evidence="2">DSM 27839</strain>
    </source>
</reference>
<organism evidence="1 2">
    <name type="scientific">Ruegeria halocynthiae</name>
    <dbReference type="NCBI Taxonomy" id="985054"/>
    <lineage>
        <taxon>Bacteria</taxon>
        <taxon>Pseudomonadati</taxon>
        <taxon>Pseudomonadota</taxon>
        <taxon>Alphaproteobacteria</taxon>
        <taxon>Rhodobacterales</taxon>
        <taxon>Roseobacteraceae</taxon>
        <taxon>Ruegeria</taxon>
    </lineage>
</organism>
<dbReference type="RefSeq" id="WP_074733543.1">
    <property type="nucleotide sequence ID" value="NZ_FNNP01000001.1"/>
</dbReference>
<dbReference type="STRING" id="985054.SAMN05444358_10174"/>
<dbReference type="OrthoDB" id="9814215at2"/>
<dbReference type="InterPro" id="IPR014347">
    <property type="entry name" value="Tautomerase/MIF_sf"/>
</dbReference>